<dbReference type="OrthoDB" id="329227at2759"/>
<reference evidence="2 3" key="1">
    <citation type="submission" date="2011-02" db="EMBL/GenBank/DDBJ databases">
        <title>The Genome Sequence of Sphaeroforma arctica JP610.</title>
        <authorList>
            <consortium name="The Broad Institute Genome Sequencing Platform"/>
            <person name="Russ C."/>
            <person name="Cuomo C."/>
            <person name="Young S.K."/>
            <person name="Zeng Q."/>
            <person name="Gargeya S."/>
            <person name="Alvarado L."/>
            <person name="Berlin A."/>
            <person name="Chapman S.B."/>
            <person name="Chen Z."/>
            <person name="Freedman E."/>
            <person name="Gellesch M."/>
            <person name="Goldberg J."/>
            <person name="Griggs A."/>
            <person name="Gujja S."/>
            <person name="Heilman E."/>
            <person name="Heiman D."/>
            <person name="Howarth C."/>
            <person name="Mehta T."/>
            <person name="Neiman D."/>
            <person name="Pearson M."/>
            <person name="Roberts A."/>
            <person name="Saif S."/>
            <person name="Shea T."/>
            <person name="Shenoy N."/>
            <person name="Sisk P."/>
            <person name="Stolte C."/>
            <person name="Sykes S."/>
            <person name="White J."/>
            <person name="Yandava C."/>
            <person name="Burger G."/>
            <person name="Gray M.W."/>
            <person name="Holland P.W.H."/>
            <person name="King N."/>
            <person name="Lang F.B.F."/>
            <person name="Roger A.J."/>
            <person name="Ruiz-Trillo I."/>
            <person name="Haas B."/>
            <person name="Nusbaum C."/>
            <person name="Birren B."/>
        </authorList>
    </citation>
    <scope>NUCLEOTIDE SEQUENCE [LARGE SCALE GENOMIC DNA]</scope>
    <source>
        <strain evidence="2 3">JP610</strain>
    </source>
</reference>
<accession>A0A0L0F850</accession>
<dbReference type="RefSeq" id="XP_014146802.1">
    <property type="nucleotide sequence ID" value="XM_014291327.1"/>
</dbReference>
<keyword evidence="3" id="KW-1185">Reference proteome</keyword>
<sequence length="271" mass="30923">SEPSRLQEATKLPNLQEATKLPDPQEGTKLPDPHEATKLPDPQEATKLPDPHEAIKLPDPHEAIKLPDPHEATELPGPQEATKLPANLGAKRSPRKSAAPKKTYNTRLASRGVKKTQSTAHKDKPSVNSRVHTAGGKDSAYRLDDSTTWLHVKEPTLLPRRYTDGQLRTFVRNLSANTGRPIDEAWQLMYQTSWSVKVSYKYLKAAGGESDAAWERCYRKYANYRWDRDADDMLSTDEGRRIQEKKRGLALVDRRRHFLDRKHNYMSIEWQ</sequence>
<evidence type="ECO:0000313" key="2">
    <source>
        <dbReference type="EMBL" id="KNC72900.1"/>
    </source>
</evidence>
<dbReference type="EMBL" id="KQ246346">
    <property type="protein sequence ID" value="KNC72900.1"/>
    <property type="molecule type" value="Genomic_DNA"/>
</dbReference>
<dbReference type="AlphaFoldDB" id="A0A0L0F850"/>
<evidence type="ECO:0000256" key="1">
    <source>
        <dbReference type="SAM" id="MobiDB-lite"/>
    </source>
</evidence>
<feature type="region of interest" description="Disordered" evidence="1">
    <location>
        <begin position="1"/>
        <end position="138"/>
    </location>
</feature>
<name>A0A0L0F850_9EUKA</name>
<dbReference type="Proteomes" id="UP000054560">
    <property type="component" value="Unassembled WGS sequence"/>
</dbReference>
<feature type="compositionally biased region" description="Basic and acidic residues" evidence="1">
    <location>
        <begin position="47"/>
        <end position="73"/>
    </location>
</feature>
<dbReference type="GeneID" id="25915042"/>
<proteinExistence type="predicted"/>
<feature type="non-terminal residue" evidence="2">
    <location>
        <position position="1"/>
    </location>
</feature>
<evidence type="ECO:0000313" key="3">
    <source>
        <dbReference type="Proteomes" id="UP000054560"/>
    </source>
</evidence>
<feature type="compositionally biased region" description="Basic and acidic residues" evidence="1">
    <location>
        <begin position="29"/>
        <end position="38"/>
    </location>
</feature>
<organism evidence="2 3">
    <name type="scientific">Sphaeroforma arctica JP610</name>
    <dbReference type="NCBI Taxonomy" id="667725"/>
    <lineage>
        <taxon>Eukaryota</taxon>
        <taxon>Ichthyosporea</taxon>
        <taxon>Ichthyophonida</taxon>
        <taxon>Sphaeroforma</taxon>
    </lineage>
</organism>
<gene>
    <name evidence="2" type="ORF">SARC_14538</name>
</gene>
<protein>
    <submittedName>
        <fullName evidence="2">Uncharacterized protein</fullName>
    </submittedName>
</protein>